<feature type="transmembrane region" description="Helical" evidence="1">
    <location>
        <begin position="104"/>
        <end position="129"/>
    </location>
</feature>
<dbReference type="Proteomes" id="UP001223586">
    <property type="component" value="Unassembled WGS sequence"/>
</dbReference>
<name>A0ABT9WU38_9BACI</name>
<evidence type="ECO:0000313" key="3">
    <source>
        <dbReference type="Proteomes" id="UP001223586"/>
    </source>
</evidence>
<dbReference type="Pfam" id="PF12730">
    <property type="entry name" value="ABC2_membrane_4"/>
    <property type="match status" value="1"/>
</dbReference>
<sequence length="231" mass="25765">MLKLLHLEMRKYKIGGFIRGAIIANAILLGFFLLISFDFTKAGGFAFQDYQEVFSVIDSLVRGTFIVFAAVLLSRFVIGEFKNQVITVLFMYPINRKKMMMAKILIVVIFTFLAIVTANLFINISFYLLDTKFHFVPESLTTSLVIKNSIKMLMNALAASSMCLIPLYVGMKKYSIQMTIVTSLPIVAMVTSSSGGVTFNDIIAVPLTLAFIGAFIAYLTIRNVEKIDITC</sequence>
<dbReference type="EMBL" id="JAUSTT010000015">
    <property type="protein sequence ID" value="MDQ0176814.1"/>
    <property type="molecule type" value="Genomic_DNA"/>
</dbReference>
<organism evidence="2 3">
    <name type="scientific">Bacillus chungangensis</name>
    <dbReference type="NCBI Taxonomy" id="587633"/>
    <lineage>
        <taxon>Bacteria</taxon>
        <taxon>Bacillati</taxon>
        <taxon>Bacillota</taxon>
        <taxon>Bacilli</taxon>
        <taxon>Bacillales</taxon>
        <taxon>Bacillaceae</taxon>
        <taxon>Bacillus</taxon>
    </lineage>
</organism>
<feature type="transmembrane region" description="Helical" evidence="1">
    <location>
        <begin position="176"/>
        <end position="196"/>
    </location>
</feature>
<gene>
    <name evidence="2" type="ORF">J2S08_002672</name>
</gene>
<reference evidence="2 3" key="1">
    <citation type="submission" date="2023-07" db="EMBL/GenBank/DDBJ databases">
        <title>Genomic Encyclopedia of Type Strains, Phase IV (KMG-IV): sequencing the most valuable type-strain genomes for metagenomic binning, comparative biology and taxonomic classification.</title>
        <authorList>
            <person name="Goeker M."/>
        </authorList>
    </citation>
    <scope>NUCLEOTIDE SEQUENCE [LARGE SCALE GENOMIC DNA]</scope>
    <source>
        <strain evidence="2 3">DSM 23837</strain>
    </source>
</reference>
<comment type="caution">
    <text evidence="2">The sequence shown here is derived from an EMBL/GenBank/DDBJ whole genome shotgun (WGS) entry which is preliminary data.</text>
</comment>
<keyword evidence="3" id="KW-1185">Reference proteome</keyword>
<proteinExistence type="predicted"/>
<feature type="transmembrane region" description="Helical" evidence="1">
    <location>
        <begin position="149"/>
        <end position="169"/>
    </location>
</feature>
<keyword evidence="1" id="KW-1133">Transmembrane helix</keyword>
<feature type="transmembrane region" description="Helical" evidence="1">
    <location>
        <begin position="59"/>
        <end position="78"/>
    </location>
</feature>
<feature type="transmembrane region" description="Helical" evidence="1">
    <location>
        <begin position="202"/>
        <end position="221"/>
    </location>
</feature>
<protein>
    <submittedName>
        <fullName evidence="2">ABC-type transport system involved in multi-copper enzyme maturation permease subunit</fullName>
    </submittedName>
</protein>
<evidence type="ECO:0000313" key="2">
    <source>
        <dbReference type="EMBL" id="MDQ0176814.1"/>
    </source>
</evidence>
<dbReference type="RefSeq" id="WP_307230262.1">
    <property type="nucleotide sequence ID" value="NZ_JAUSTT010000015.1"/>
</dbReference>
<evidence type="ECO:0000256" key="1">
    <source>
        <dbReference type="SAM" id="Phobius"/>
    </source>
</evidence>
<accession>A0ABT9WU38</accession>
<feature type="transmembrane region" description="Helical" evidence="1">
    <location>
        <begin position="21"/>
        <end position="39"/>
    </location>
</feature>
<keyword evidence="1" id="KW-0812">Transmembrane</keyword>
<keyword evidence="1" id="KW-0472">Membrane</keyword>